<keyword evidence="12" id="KW-0718">Serine biosynthesis</keyword>
<dbReference type="InterPro" id="IPR006272">
    <property type="entry name" value="Pser_aminoTfrase_mycobac"/>
</dbReference>
<dbReference type="AlphaFoldDB" id="A0A1A9GI15"/>
<evidence type="ECO:0000256" key="14">
    <source>
        <dbReference type="ARBA" id="ARBA00047630"/>
    </source>
</evidence>
<comment type="pathway">
    <text evidence="3">Amino-acid biosynthesis; L-serine biosynthesis; L-serine from 3-phospho-D-glycerate: step 2/3.</text>
</comment>
<evidence type="ECO:0000256" key="1">
    <source>
        <dbReference type="ARBA" id="ARBA00001933"/>
    </source>
</evidence>
<dbReference type="GO" id="GO:0004760">
    <property type="term" value="F:L-serine-pyruvate transaminase activity"/>
    <property type="evidence" value="ECO:0007669"/>
    <property type="project" value="TreeGrafter"/>
</dbReference>
<reference evidence="17 18" key="1">
    <citation type="submission" date="2016-03" db="EMBL/GenBank/DDBJ databases">
        <title>Complete genome sequence of a soil Actinobacterium, Nocardioides dokdonensis FR1436.</title>
        <authorList>
            <person name="Kwon S.-K."/>
            <person name="Kim K."/>
            <person name="Kim J.F."/>
        </authorList>
    </citation>
    <scope>NUCLEOTIDE SEQUENCE [LARGE SCALE GENOMIC DNA]</scope>
    <source>
        <strain evidence="17 18">FR1436</strain>
    </source>
</reference>
<evidence type="ECO:0000256" key="2">
    <source>
        <dbReference type="ARBA" id="ARBA00003483"/>
    </source>
</evidence>
<comment type="catalytic activity">
    <reaction evidence="14">
        <text>4-(phosphooxy)-L-threonine + 2-oxoglutarate = (R)-3-hydroxy-2-oxo-4-phosphooxybutanoate + L-glutamate</text>
        <dbReference type="Rhea" id="RHEA:16573"/>
        <dbReference type="ChEBI" id="CHEBI:16810"/>
        <dbReference type="ChEBI" id="CHEBI:29985"/>
        <dbReference type="ChEBI" id="CHEBI:58452"/>
        <dbReference type="ChEBI" id="CHEBI:58538"/>
        <dbReference type="EC" id="2.6.1.52"/>
    </reaction>
</comment>
<proteinExistence type="inferred from homology"/>
<keyword evidence="7 17" id="KW-0032">Aminotransferase</keyword>
<dbReference type="Proteomes" id="UP000077868">
    <property type="component" value="Chromosome"/>
</dbReference>
<evidence type="ECO:0000256" key="8">
    <source>
        <dbReference type="ARBA" id="ARBA00022605"/>
    </source>
</evidence>
<dbReference type="KEGG" id="ndk:I601_0701"/>
<dbReference type="GO" id="GO:0019265">
    <property type="term" value="P:glycine biosynthetic process, by transamination of glyoxylate"/>
    <property type="evidence" value="ECO:0007669"/>
    <property type="project" value="TreeGrafter"/>
</dbReference>
<dbReference type="UniPathway" id="UPA00135">
    <property type="reaction ID" value="UER00197"/>
</dbReference>
<dbReference type="InterPro" id="IPR000192">
    <property type="entry name" value="Aminotrans_V_dom"/>
</dbReference>
<dbReference type="SUPFAM" id="SSF53383">
    <property type="entry name" value="PLP-dependent transferases"/>
    <property type="match status" value="1"/>
</dbReference>
<feature type="domain" description="Aminotransferase class V" evidence="16">
    <location>
        <begin position="145"/>
        <end position="335"/>
    </location>
</feature>
<evidence type="ECO:0000256" key="10">
    <source>
        <dbReference type="ARBA" id="ARBA00022898"/>
    </source>
</evidence>
<dbReference type="PANTHER" id="PTHR21152:SF40">
    <property type="entry name" value="ALANINE--GLYOXYLATE AMINOTRANSFERASE"/>
    <property type="match status" value="1"/>
</dbReference>
<comment type="function">
    <text evidence="2">Catalyzes the reversible conversion of 3-phosphohydroxypyruvate to phosphoserine and of 3-hydroxy-2-oxo-4-phosphonooxybutanoate to phosphohydroxythreonine.</text>
</comment>
<evidence type="ECO:0000256" key="5">
    <source>
        <dbReference type="ARBA" id="ARBA00013030"/>
    </source>
</evidence>
<evidence type="ECO:0000256" key="7">
    <source>
        <dbReference type="ARBA" id="ARBA00022576"/>
    </source>
</evidence>
<evidence type="ECO:0000256" key="13">
    <source>
        <dbReference type="ARBA" id="ARBA00031421"/>
    </source>
</evidence>
<dbReference type="STRING" id="1300347.I601_0701"/>
<evidence type="ECO:0000256" key="12">
    <source>
        <dbReference type="ARBA" id="ARBA00023299"/>
    </source>
</evidence>
<evidence type="ECO:0000313" key="18">
    <source>
        <dbReference type="Proteomes" id="UP000077868"/>
    </source>
</evidence>
<accession>A0A1A9GI15</accession>
<evidence type="ECO:0000256" key="4">
    <source>
        <dbReference type="ARBA" id="ARBA00006904"/>
    </source>
</evidence>
<evidence type="ECO:0000256" key="15">
    <source>
        <dbReference type="ARBA" id="ARBA00049007"/>
    </source>
</evidence>
<keyword evidence="8" id="KW-0028">Amino-acid biosynthesis</keyword>
<dbReference type="GO" id="GO:0006564">
    <property type="term" value="P:L-serine biosynthetic process"/>
    <property type="evidence" value="ECO:0007669"/>
    <property type="project" value="UniProtKB-KW"/>
</dbReference>
<dbReference type="InterPro" id="IPR015422">
    <property type="entry name" value="PyrdxlP-dep_Trfase_small"/>
</dbReference>
<comment type="catalytic activity">
    <reaction evidence="15">
        <text>O-phospho-L-serine + 2-oxoglutarate = 3-phosphooxypyruvate + L-glutamate</text>
        <dbReference type="Rhea" id="RHEA:14329"/>
        <dbReference type="ChEBI" id="CHEBI:16810"/>
        <dbReference type="ChEBI" id="CHEBI:18110"/>
        <dbReference type="ChEBI" id="CHEBI:29985"/>
        <dbReference type="ChEBI" id="CHEBI:57524"/>
        <dbReference type="EC" id="2.6.1.52"/>
    </reaction>
</comment>
<dbReference type="Pfam" id="PF00266">
    <property type="entry name" value="Aminotran_5"/>
    <property type="match status" value="1"/>
</dbReference>
<evidence type="ECO:0000313" key="17">
    <source>
        <dbReference type="EMBL" id="ANH37151.1"/>
    </source>
</evidence>
<dbReference type="GO" id="GO:0008453">
    <property type="term" value="F:alanine-glyoxylate transaminase activity"/>
    <property type="evidence" value="ECO:0007669"/>
    <property type="project" value="TreeGrafter"/>
</dbReference>
<dbReference type="InterPro" id="IPR022278">
    <property type="entry name" value="Pser_aminoTfrase"/>
</dbReference>
<gene>
    <name evidence="17" type="primary">serC</name>
    <name evidence="17" type="ORF">I601_0701</name>
</gene>
<dbReference type="InterPro" id="IPR015424">
    <property type="entry name" value="PyrdxlP-dep_Trfase"/>
</dbReference>
<keyword evidence="9 17" id="KW-0808">Transferase</keyword>
<dbReference type="Gene3D" id="3.90.1150.10">
    <property type="entry name" value="Aspartate Aminotransferase, domain 1"/>
    <property type="match status" value="1"/>
</dbReference>
<dbReference type="PIRSF" id="PIRSF000525">
    <property type="entry name" value="SerC"/>
    <property type="match status" value="1"/>
</dbReference>
<keyword evidence="6" id="KW-0963">Cytoplasm</keyword>
<evidence type="ECO:0000256" key="3">
    <source>
        <dbReference type="ARBA" id="ARBA00005099"/>
    </source>
</evidence>
<keyword evidence="11" id="KW-0664">Pyridoxine biosynthesis</keyword>
<evidence type="ECO:0000256" key="11">
    <source>
        <dbReference type="ARBA" id="ARBA00023096"/>
    </source>
</evidence>
<dbReference type="InterPro" id="IPR015421">
    <property type="entry name" value="PyrdxlP-dep_Trfase_major"/>
</dbReference>
<dbReference type="PANTHER" id="PTHR21152">
    <property type="entry name" value="AMINOTRANSFERASE CLASS V"/>
    <property type="match status" value="1"/>
</dbReference>
<evidence type="ECO:0000259" key="16">
    <source>
        <dbReference type="Pfam" id="PF00266"/>
    </source>
</evidence>
<comment type="similarity">
    <text evidence="4">Belongs to the class-V pyridoxal-phosphate-dependent aminotransferase family. SerC subfamily.</text>
</comment>
<protein>
    <recommendedName>
        <fullName evidence="5">phosphoserine transaminase</fullName>
        <ecNumber evidence="5">2.6.1.52</ecNumber>
    </recommendedName>
    <alternativeName>
        <fullName evidence="13">Phosphohydroxythreonine aminotransferase</fullName>
    </alternativeName>
</protein>
<dbReference type="Gene3D" id="3.40.640.10">
    <property type="entry name" value="Type I PLP-dependent aspartate aminotransferase-like (Major domain)"/>
    <property type="match status" value="1"/>
</dbReference>
<dbReference type="GO" id="GO:0004648">
    <property type="term" value="F:O-phospho-L-serine:2-oxoglutarate aminotransferase activity"/>
    <property type="evidence" value="ECO:0007669"/>
    <property type="project" value="UniProtKB-EC"/>
</dbReference>
<evidence type="ECO:0000256" key="9">
    <source>
        <dbReference type="ARBA" id="ARBA00022679"/>
    </source>
</evidence>
<dbReference type="PATRIC" id="fig|1300347.3.peg.705"/>
<dbReference type="EMBL" id="CP015079">
    <property type="protein sequence ID" value="ANH37151.1"/>
    <property type="molecule type" value="Genomic_DNA"/>
</dbReference>
<keyword evidence="10" id="KW-0663">Pyridoxal phosphate</keyword>
<evidence type="ECO:0000256" key="6">
    <source>
        <dbReference type="ARBA" id="ARBA00022490"/>
    </source>
</evidence>
<dbReference type="GO" id="GO:0008615">
    <property type="term" value="P:pyridoxine biosynthetic process"/>
    <property type="evidence" value="ECO:0007669"/>
    <property type="project" value="UniProtKB-KW"/>
</dbReference>
<dbReference type="EC" id="2.6.1.52" evidence="5"/>
<name>A0A1A9GI15_9ACTN</name>
<organism evidence="17 18">
    <name type="scientific">Nocardioides dokdonensis FR1436</name>
    <dbReference type="NCBI Taxonomy" id="1300347"/>
    <lineage>
        <taxon>Bacteria</taxon>
        <taxon>Bacillati</taxon>
        <taxon>Actinomycetota</taxon>
        <taxon>Actinomycetes</taxon>
        <taxon>Propionibacteriales</taxon>
        <taxon>Nocardioidaceae</taxon>
        <taxon>Nocardioides</taxon>
    </lineage>
</organism>
<dbReference type="NCBIfam" id="TIGR01366">
    <property type="entry name" value="serC_3"/>
    <property type="match status" value="1"/>
</dbReference>
<keyword evidence="18" id="KW-1185">Reference proteome</keyword>
<sequence>MSDPVTDLSIPVDLLPLDGRFGSGPSKVPAGRLDALAGPGAALMGTSHRQAPVRALVGRVLEGLATLFDLPEGYEVVLGNGGSTAFWDVATHGLVEHRSQHLTYGEFTAKFATAAGAAPWLAEPSVREAPAGSLAHPLAESGVDTYAWAHNETSTGVMAPVRRPEGTDPGALVLVDGTSGAGGLPVDLRESDVYYFAPQKGFASDGGLWIAIMSPAAIERTHRIAATDRHVPAFFDLPTAIDNARKQQTYNTPAIATLFLLAEQLDWMNGLGGLPAMVERTTRSSQHLYAWAEAASWASPFVADPEHRSLVVGTVDLDNAVPAATVVSVLRANGVVDIDPYRRLGRNQLRVGMFPAVEAADVAALTACVDWVVERL</sequence>
<comment type="cofactor">
    <cofactor evidence="1">
        <name>pyridoxal 5'-phosphate</name>
        <dbReference type="ChEBI" id="CHEBI:597326"/>
    </cofactor>
</comment>